<reference evidence="8 9" key="1">
    <citation type="submission" date="2019-10" db="EMBL/GenBank/DDBJ databases">
        <authorList>
            <person name="Palmer J.M."/>
        </authorList>
    </citation>
    <scope>NUCLEOTIDE SEQUENCE [LARGE SCALE GENOMIC DNA]</scope>
    <source>
        <strain evidence="8 9">TWF696</strain>
    </source>
</reference>
<dbReference type="PROSITE" id="PS51194">
    <property type="entry name" value="HELICASE_CTER"/>
    <property type="match status" value="1"/>
</dbReference>
<evidence type="ECO:0000259" key="6">
    <source>
        <dbReference type="PROSITE" id="PS51192"/>
    </source>
</evidence>
<dbReference type="InterPro" id="IPR059032">
    <property type="entry name" value="WHD_DDX60"/>
</dbReference>
<evidence type="ECO:0000256" key="4">
    <source>
        <dbReference type="ARBA" id="ARBA00022840"/>
    </source>
</evidence>
<evidence type="ECO:0000256" key="2">
    <source>
        <dbReference type="ARBA" id="ARBA00022801"/>
    </source>
</evidence>
<protein>
    <recommendedName>
        <fullName evidence="10">P-loop containing nucleoside triphosphate hydrolase protein</fullName>
    </recommendedName>
</protein>
<dbReference type="GO" id="GO:0005737">
    <property type="term" value="C:cytoplasm"/>
    <property type="evidence" value="ECO:0007669"/>
    <property type="project" value="TreeGrafter"/>
</dbReference>
<dbReference type="EMBL" id="JAVHNQ010000010">
    <property type="protein sequence ID" value="KAK6337775.1"/>
    <property type="molecule type" value="Genomic_DNA"/>
</dbReference>
<keyword evidence="9" id="KW-1185">Reference proteome</keyword>
<keyword evidence="4" id="KW-0067">ATP-binding</keyword>
<feature type="region of interest" description="Disordered" evidence="5">
    <location>
        <begin position="1774"/>
        <end position="1800"/>
    </location>
</feature>
<keyword evidence="1" id="KW-0547">Nucleotide-binding</keyword>
<evidence type="ECO:0000256" key="1">
    <source>
        <dbReference type="ARBA" id="ARBA00022741"/>
    </source>
</evidence>
<evidence type="ECO:0000259" key="7">
    <source>
        <dbReference type="PROSITE" id="PS51194"/>
    </source>
</evidence>
<dbReference type="InterPro" id="IPR055124">
    <property type="entry name" value="PIN-like_DDX60"/>
</dbReference>
<dbReference type="Pfam" id="PF00270">
    <property type="entry name" value="DEAD"/>
    <property type="match status" value="1"/>
</dbReference>
<dbReference type="Gene3D" id="3.40.50.300">
    <property type="entry name" value="P-loop containing nucleotide triphosphate hydrolases"/>
    <property type="match status" value="2"/>
</dbReference>
<accession>A0AAV9U853</accession>
<dbReference type="InterPro" id="IPR014001">
    <property type="entry name" value="Helicase_ATP-bd"/>
</dbReference>
<dbReference type="GO" id="GO:0005524">
    <property type="term" value="F:ATP binding"/>
    <property type="evidence" value="ECO:0007669"/>
    <property type="project" value="UniProtKB-KW"/>
</dbReference>
<dbReference type="FunFam" id="3.40.50.300:FF:001039">
    <property type="entry name" value="ATP-dependent RNA helicase DDX60"/>
    <property type="match status" value="1"/>
</dbReference>
<evidence type="ECO:0000256" key="3">
    <source>
        <dbReference type="ARBA" id="ARBA00022806"/>
    </source>
</evidence>
<feature type="region of interest" description="Disordered" evidence="5">
    <location>
        <begin position="1172"/>
        <end position="1220"/>
    </location>
</feature>
<feature type="compositionally biased region" description="Basic and acidic residues" evidence="5">
    <location>
        <begin position="1196"/>
        <end position="1217"/>
    </location>
</feature>
<dbReference type="Proteomes" id="UP001375240">
    <property type="component" value="Unassembled WGS sequence"/>
</dbReference>
<dbReference type="GO" id="GO:0016787">
    <property type="term" value="F:hydrolase activity"/>
    <property type="evidence" value="ECO:0007669"/>
    <property type="project" value="UniProtKB-KW"/>
</dbReference>
<gene>
    <name evidence="8" type="ORF">TWF696_001255</name>
</gene>
<feature type="region of interest" description="Disordered" evidence="5">
    <location>
        <begin position="524"/>
        <end position="548"/>
    </location>
</feature>
<dbReference type="Pfam" id="PF00271">
    <property type="entry name" value="Helicase_C"/>
    <property type="match status" value="1"/>
</dbReference>
<evidence type="ECO:0008006" key="10">
    <source>
        <dbReference type="Google" id="ProtNLM"/>
    </source>
</evidence>
<dbReference type="InterPro" id="IPR027417">
    <property type="entry name" value="P-loop_NTPase"/>
</dbReference>
<dbReference type="InterPro" id="IPR052431">
    <property type="entry name" value="SKI2_subfamily_helicases"/>
</dbReference>
<comment type="caution">
    <text evidence="8">The sequence shown here is derived from an EMBL/GenBank/DDBJ whole genome shotgun (WGS) entry which is preliminary data.</text>
</comment>
<evidence type="ECO:0000256" key="5">
    <source>
        <dbReference type="SAM" id="MobiDB-lite"/>
    </source>
</evidence>
<dbReference type="SMART" id="SM00487">
    <property type="entry name" value="DEXDc"/>
    <property type="match status" value="1"/>
</dbReference>
<dbReference type="PANTHER" id="PTHR44533">
    <property type="entry name" value="DEAD/H RNA HELICASE, PUTATIVE-RELATED"/>
    <property type="match status" value="1"/>
</dbReference>
<dbReference type="Pfam" id="PF23002">
    <property type="entry name" value="PIN-like_DDX60"/>
    <property type="match status" value="1"/>
</dbReference>
<dbReference type="GO" id="GO:0003676">
    <property type="term" value="F:nucleic acid binding"/>
    <property type="evidence" value="ECO:0007669"/>
    <property type="project" value="InterPro"/>
</dbReference>
<dbReference type="PROSITE" id="PS51192">
    <property type="entry name" value="HELICASE_ATP_BIND_1"/>
    <property type="match status" value="1"/>
</dbReference>
<keyword evidence="2" id="KW-0378">Hydrolase</keyword>
<sequence length="1800" mass="201727">MSTMSKPTVNGAYPALDQLSGWYGSLRPLLLDLVGDYAGQELFFIEGDSLVLHILQDARIQVEDGPEVVHGVYAMEKFLADLKRRGCNFHVVFFEEHKFLTFNHATVAADRAWRFVLIREAFIRHLEQSLAADNPVKVHWFQSTADAAFDRYLADAKPYFCMAHDAVAGMEGQREQHLLQCGLLWKMMRGGLNVALLDRVEFRDSKVITLVAEGHGFFKFSRPFELQYAREVEQAVAALAARFDADEVQETLQLSSATAALISSPRECAVVAALAVMSNSDYEARAHVEEFGFAFLQQIALLDTLTLDERCLPSVQIGEKKARGVEEFIDLACRHLSMVIGGELQFEGLQQSFPAANSELCDIVDIRLFKYCLADQSFGDQVSAKVQRLVNAFETETEISLTQPDEEHLDCRVTARPTDKPTRVAVLPFQHKSFDAHLAAIKLDIDRPDTVEVEVLHRCAPEKTHWHSTAPLKSEPKTRNKYQHRSEQLYHSHMQRYAASITGRTAQSLEPELILVEDGKQKGQNNSQALNVPVSKKGSRPTSKRGIKKADAIREANALAKARKSEDKVSTVWGRLLDELIEQSEKTRTQAEFEDASLTALSRISEFQKSKLKSEQSTYVYLETRLYRLKVLLDLWREACRSSKEKARHQNLAALILDEARHSMASPALTKKVFEMLKKTWVNMGFGEVPAVVVPQGADRLSSNLELTPIKPEMKIGQSSVEFQLTYSGPYMDRSFGSAPDHRVKFHPDAWQRDVLDQIDADKSVFVVAPTSAGKTFISFYAMEKVLRGSNDGVLVYVAPTKALVNQIAAEVLARFTKNYPHAGQTVWAIHTRDYRINSPEKCQILITVPHILQIMLLAPHNAGKWAPKVKRIIFDEIHSIGQADDGVIWEQLLLLAPCPIIALSATVGNPVEFRDWLVETQKAANIDLTMIEHKYRYSDLRKFIYQPNDHATFTGLDQRRHFEELDDEPDFTAVNPISTLVDVKHRALPDDLNLEPRDSLELYNYMTKHQTPDFRVADTLQPSNFFQGVVKKVDVVKWEAALKRELEGWMAAANSPFDAVMEELMGAHGTTDASSDRARETADDRPISPASDNNEDDEHDNDATTRETTLSLLSRLHSKNALPAILFTFDRTMVEKTAETILKQLEAAEATFKKTDPRYLSDLEQYEEYVKQQKDKRVVKPEQKAAKKKIKKSKSKDDDLDAMKEEQKKEQREEVSKWATFDPNAPHEKFLFTGKANYDVEEDFRMLHKAGIPDVFISALRRGIGIHHAGLSRRLREVTETLFRMGYLQVVIATGTLALGINMPCKTAGFIGDSVYLTALSFRQCAGRAGRRGFDLFGNVIFHGLPKAKVNRLISSRLPSLHGHFPISTSLVLRLFSLIDGSQESPYSQRAVSQLLSQSRLFMGGNSYKEQVLHHLRFSIEYLRRQNLINANGKAINFAGLVGHLYYTQNSAFAFHALLKEGVLHTICKDINSKPQKTCAMLMLVMAHIFGRLRCKAPEELSAERLQAIKRSPSDVYLPPLPEIARRAVIGHNKDALETFTGYAATFASQHCRETPDNVLPFTGRPVGQPTTLDDDNVQVHARSTFYRLSGHGDTFTSVDDLASSSRNGVFLESSAIPIVDVDNGHYNAYLLDFYKHGSSQPLVVANGLRKGDVWFKLNDFAMVLATIVTSIKNFLSEKETGGSAAGLTEALAMEEGGQSDIETWEGEADEQEGSSVEGSVEGRQTVGGGLEAEEDIDVSTVSHAALQDPSGMQNVLKAFELLKTQFDAKLTAIGATKRPEKKQANKKPKLRVDRDDKV</sequence>
<feature type="compositionally biased region" description="Basic and acidic residues" evidence="5">
    <location>
        <begin position="1075"/>
        <end position="1087"/>
    </location>
</feature>
<feature type="compositionally biased region" description="Basic and acidic residues" evidence="5">
    <location>
        <begin position="1172"/>
        <end position="1186"/>
    </location>
</feature>
<dbReference type="InterPro" id="IPR001650">
    <property type="entry name" value="Helicase_C-like"/>
</dbReference>
<keyword evidence="3" id="KW-0347">Helicase</keyword>
<dbReference type="Pfam" id="PF26076">
    <property type="entry name" value="WHD_DDX60"/>
    <property type="match status" value="1"/>
</dbReference>
<dbReference type="SMART" id="SM00490">
    <property type="entry name" value="HELICc"/>
    <property type="match status" value="1"/>
</dbReference>
<feature type="domain" description="Helicase C-terminal" evidence="7">
    <location>
        <begin position="1200"/>
        <end position="1374"/>
    </location>
</feature>
<evidence type="ECO:0000313" key="8">
    <source>
        <dbReference type="EMBL" id="KAK6337775.1"/>
    </source>
</evidence>
<feature type="region of interest" description="Disordered" evidence="5">
    <location>
        <begin position="1069"/>
        <end position="1105"/>
    </location>
</feature>
<proteinExistence type="predicted"/>
<dbReference type="PANTHER" id="PTHR44533:SF4">
    <property type="entry name" value="DEAD_H RNA HELICASE, PUTATIVE-RELATED"/>
    <property type="match status" value="1"/>
</dbReference>
<feature type="domain" description="Helicase ATP-binding" evidence="6">
    <location>
        <begin position="756"/>
        <end position="926"/>
    </location>
</feature>
<dbReference type="GO" id="GO:0004386">
    <property type="term" value="F:helicase activity"/>
    <property type="evidence" value="ECO:0007669"/>
    <property type="project" value="UniProtKB-KW"/>
</dbReference>
<dbReference type="InterPro" id="IPR011545">
    <property type="entry name" value="DEAD/DEAH_box_helicase_dom"/>
</dbReference>
<dbReference type="SUPFAM" id="SSF52540">
    <property type="entry name" value="P-loop containing nucleoside triphosphate hydrolases"/>
    <property type="match status" value="1"/>
</dbReference>
<evidence type="ECO:0000313" key="9">
    <source>
        <dbReference type="Proteomes" id="UP001375240"/>
    </source>
</evidence>
<feature type="compositionally biased region" description="Basic residues" evidence="5">
    <location>
        <begin position="537"/>
        <end position="547"/>
    </location>
</feature>
<organism evidence="8 9">
    <name type="scientific">Orbilia brochopaga</name>
    <dbReference type="NCBI Taxonomy" id="3140254"/>
    <lineage>
        <taxon>Eukaryota</taxon>
        <taxon>Fungi</taxon>
        <taxon>Dikarya</taxon>
        <taxon>Ascomycota</taxon>
        <taxon>Pezizomycotina</taxon>
        <taxon>Orbiliomycetes</taxon>
        <taxon>Orbiliales</taxon>
        <taxon>Orbiliaceae</taxon>
        <taxon>Orbilia</taxon>
    </lineage>
</organism>
<dbReference type="CDD" id="cd18025">
    <property type="entry name" value="DEXHc_DDX60"/>
    <property type="match status" value="1"/>
</dbReference>
<name>A0AAV9U853_9PEZI</name>